<gene>
    <name evidence="4" type="ORF">E3O21_08715</name>
    <name evidence="3" type="ORF">SAMN05216368_101333</name>
</gene>
<dbReference type="STRING" id="1424659.SAMN05216368_101333"/>
<evidence type="ECO:0000313" key="5">
    <source>
        <dbReference type="Proteomes" id="UP000199639"/>
    </source>
</evidence>
<dbReference type="GO" id="GO:0030655">
    <property type="term" value="P:beta-lactam antibiotic catabolic process"/>
    <property type="evidence" value="ECO:0007669"/>
    <property type="project" value="InterPro"/>
</dbReference>
<dbReference type="EMBL" id="FNIB01000001">
    <property type="protein sequence ID" value="SDM56697.1"/>
    <property type="molecule type" value="Genomic_DNA"/>
</dbReference>
<evidence type="ECO:0000259" key="2">
    <source>
        <dbReference type="Pfam" id="PF13354"/>
    </source>
</evidence>
<dbReference type="InterPro" id="IPR012338">
    <property type="entry name" value="Beta-lactam/transpept-like"/>
</dbReference>
<keyword evidence="4" id="KW-0378">Hydrolase</keyword>
<evidence type="ECO:0000313" key="6">
    <source>
        <dbReference type="Proteomes" id="UP000298252"/>
    </source>
</evidence>
<dbReference type="EMBL" id="SOFD01000024">
    <property type="protein sequence ID" value="TFB77739.1"/>
    <property type="molecule type" value="Genomic_DNA"/>
</dbReference>
<dbReference type="GO" id="GO:0008800">
    <property type="term" value="F:beta-lactamase activity"/>
    <property type="evidence" value="ECO:0007669"/>
    <property type="project" value="InterPro"/>
</dbReference>
<dbReference type="Pfam" id="PF13354">
    <property type="entry name" value="Beta-lactamase2"/>
    <property type="match status" value="1"/>
</dbReference>
<reference evidence="4 6" key="2">
    <citation type="submission" date="2019-03" db="EMBL/GenBank/DDBJ databases">
        <title>Genomics of glacier-inhabiting Cryobacterium strains.</title>
        <authorList>
            <person name="Liu Q."/>
            <person name="Xin Y.-H."/>
        </authorList>
    </citation>
    <scope>NUCLEOTIDE SEQUENCE [LARGE SCALE GENOMIC DNA]</scope>
    <source>
        <strain evidence="4 6">Hh8</strain>
    </source>
</reference>
<dbReference type="Proteomes" id="UP000199639">
    <property type="component" value="Unassembled WGS sequence"/>
</dbReference>
<keyword evidence="6" id="KW-1185">Reference proteome</keyword>
<sequence>MVYSRRDGDSATSSRADAVPARSRHAALSGGKHRTADKPEDFTRGFAFLGDLALNGVQVSARATDLATGRVLFSVDDHVSMPTASVGKVLLLIEVAARLNDAEFGLATMLERSGADAVSDSGVWQHLQISRLGVADLAALVGATSDNLATNVLIRAVGLHSVRARTEQLGLSRTALLDLVRDKRGPDDAPQLSVGSAKELTWLLTALARGEIVDAETSARVIGWLSLNTDLSLVASAFGLDPLAHRESDHGLLMVNKTGTAAGVRCEVGVLRGPRAGVTYAVSMVFDDAQLMTRLAVLAGMRAVGADLLEYVH</sequence>
<accession>A0A4R8V4W2</accession>
<evidence type="ECO:0000313" key="4">
    <source>
        <dbReference type="EMBL" id="TFB77739.1"/>
    </source>
</evidence>
<feature type="domain" description="Beta-lactamase class A catalytic" evidence="2">
    <location>
        <begin position="63"/>
        <end position="284"/>
    </location>
</feature>
<evidence type="ECO:0000256" key="1">
    <source>
        <dbReference type="SAM" id="MobiDB-lite"/>
    </source>
</evidence>
<dbReference type="SUPFAM" id="SSF56601">
    <property type="entry name" value="beta-lactamase/transpeptidase-like"/>
    <property type="match status" value="1"/>
</dbReference>
<evidence type="ECO:0000313" key="3">
    <source>
        <dbReference type="EMBL" id="SDM56697.1"/>
    </source>
</evidence>
<dbReference type="InterPro" id="IPR045155">
    <property type="entry name" value="Beta-lactam_cat"/>
</dbReference>
<reference evidence="3 5" key="1">
    <citation type="submission" date="2016-10" db="EMBL/GenBank/DDBJ databases">
        <authorList>
            <person name="Varghese N."/>
            <person name="Submissions S."/>
        </authorList>
    </citation>
    <scope>NUCLEOTIDE SEQUENCE [LARGE SCALE GENOMIC DNA]</scope>
    <source>
        <strain evidence="3 5">CGMCC 1.11215</strain>
    </source>
</reference>
<dbReference type="AlphaFoldDB" id="A0A4R8V4W2"/>
<dbReference type="InterPro" id="IPR000871">
    <property type="entry name" value="Beta-lactam_class-A"/>
</dbReference>
<dbReference type="RefSeq" id="WP_092338572.1">
    <property type="nucleotide sequence ID" value="NZ_FNIB01000001.1"/>
</dbReference>
<dbReference type="PANTHER" id="PTHR35333">
    <property type="entry name" value="BETA-LACTAMASE"/>
    <property type="match status" value="1"/>
</dbReference>
<organism evidence="3 5">
    <name type="scientific">Cryobacterium flavum</name>
    <dbReference type="NCBI Taxonomy" id="1424659"/>
    <lineage>
        <taxon>Bacteria</taxon>
        <taxon>Bacillati</taxon>
        <taxon>Actinomycetota</taxon>
        <taxon>Actinomycetes</taxon>
        <taxon>Micrococcales</taxon>
        <taxon>Microbacteriaceae</taxon>
        <taxon>Cryobacterium</taxon>
    </lineage>
</organism>
<protein>
    <submittedName>
        <fullName evidence="3">Beta-lactamase class A</fullName>
    </submittedName>
    <submittedName>
        <fullName evidence="4">Serine hydrolase</fullName>
    </submittedName>
</protein>
<dbReference type="PANTHER" id="PTHR35333:SF3">
    <property type="entry name" value="BETA-LACTAMASE-TYPE TRANSPEPTIDASE FOLD CONTAINING PROTEIN"/>
    <property type="match status" value="1"/>
</dbReference>
<feature type="region of interest" description="Disordered" evidence="1">
    <location>
        <begin position="1"/>
        <end position="38"/>
    </location>
</feature>
<dbReference type="Gene3D" id="3.40.710.10">
    <property type="entry name" value="DD-peptidase/beta-lactamase superfamily"/>
    <property type="match status" value="1"/>
</dbReference>
<dbReference type="Proteomes" id="UP000298252">
    <property type="component" value="Unassembled WGS sequence"/>
</dbReference>
<name>A0A4R8V4W2_9MICO</name>
<proteinExistence type="predicted"/>
<dbReference type="GO" id="GO:0046677">
    <property type="term" value="P:response to antibiotic"/>
    <property type="evidence" value="ECO:0007669"/>
    <property type="project" value="InterPro"/>
</dbReference>